<comment type="similarity">
    <text evidence="13">Belongs to the binding-protein-dependent transport system permease family.</text>
</comment>
<evidence type="ECO:0000256" key="10">
    <source>
        <dbReference type="ARBA" id="ARBA00022989"/>
    </source>
</evidence>
<keyword evidence="11 13" id="KW-0472">Membrane</keyword>
<dbReference type="SUPFAM" id="SSF161098">
    <property type="entry name" value="MetI-like"/>
    <property type="match status" value="1"/>
</dbReference>
<dbReference type="AlphaFoldDB" id="A0A7C4VR56"/>
<evidence type="ECO:0000256" key="7">
    <source>
        <dbReference type="ARBA" id="ARBA00022679"/>
    </source>
</evidence>
<dbReference type="NCBIfam" id="TIGR01475">
    <property type="entry name" value="ubiA_other"/>
    <property type="match status" value="1"/>
</dbReference>
<dbReference type="CDD" id="cd13959">
    <property type="entry name" value="PT_UbiA_COQ2"/>
    <property type="match status" value="1"/>
</dbReference>
<feature type="transmembrane region" description="Helical" evidence="13">
    <location>
        <begin position="259"/>
        <end position="282"/>
    </location>
</feature>
<keyword evidence="4 13" id="KW-0813">Transport</keyword>
<proteinExistence type="inferred from homology"/>
<dbReference type="InterPro" id="IPR039653">
    <property type="entry name" value="Prenyltransferase"/>
</dbReference>
<evidence type="ECO:0000256" key="1">
    <source>
        <dbReference type="ARBA" id="ARBA00001946"/>
    </source>
</evidence>
<keyword evidence="9 13" id="KW-0812">Transmembrane</keyword>
<evidence type="ECO:0000256" key="5">
    <source>
        <dbReference type="ARBA" id="ARBA00022475"/>
    </source>
</evidence>
<feature type="transmembrane region" description="Helical" evidence="13">
    <location>
        <begin position="362"/>
        <end position="379"/>
    </location>
</feature>
<keyword evidence="5" id="KW-1003">Cell membrane</keyword>
<dbReference type="InterPro" id="IPR000537">
    <property type="entry name" value="UbiA_prenyltransferase"/>
</dbReference>
<dbReference type="Gene3D" id="1.10.3720.10">
    <property type="entry name" value="MetI-like"/>
    <property type="match status" value="1"/>
</dbReference>
<keyword evidence="7" id="KW-0808">Transferase</keyword>
<evidence type="ECO:0000256" key="12">
    <source>
        <dbReference type="ARBA" id="ARBA00034524"/>
    </source>
</evidence>
<dbReference type="InterPro" id="IPR035906">
    <property type="entry name" value="MetI-like_sf"/>
</dbReference>
<feature type="transmembrane region" description="Helical" evidence="13">
    <location>
        <begin position="174"/>
        <end position="199"/>
    </location>
</feature>
<evidence type="ECO:0000256" key="9">
    <source>
        <dbReference type="ARBA" id="ARBA00022692"/>
    </source>
</evidence>
<evidence type="ECO:0000256" key="3">
    <source>
        <dbReference type="ARBA" id="ARBA00005985"/>
    </source>
</evidence>
<reference evidence="15" key="1">
    <citation type="journal article" date="2020" name="mSystems">
        <title>Genome- and Community-Level Interaction Insights into Carbon Utilization and Element Cycling Functions of Hydrothermarchaeota in Hydrothermal Sediment.</title>
        <authorList>
            <person name="Zhou Z."/>
            <person name="Liu Y."/>
            <person name="Xu W."/>
            <person name="Pan J."/>
            <person name="Luo Z.H."/>
            <person name="Li M."/>
        </authorList>
    </citation>
    <scope>NUCLEOTIDE SEQUENCE [LARGE SCALE GENOMIC DNA]</scope>
    <source>
        <strain evidence="15">SpSt-477</strain>
    </source>
</reference>
<dbReference type="Pfam" id="PF00528">
    <property type="entry name" value="BPD_transp_1"/>
    <property type="match status" value="1"/>
</dbReference>
<feature type="transmembrane region" description="Helical" evidence="13">
    <location>
        <begin position="335"/>
        <end position="355"/>
    </location>
</feature>
<name>A0A7C4VR56_9BACT</name>
<keyword evidence="8" id="KW-0831">Ubiquinone biosynthesis</keyword>
<dbReference type="FunFam" id="1.10.357.140:FF:000008">
    <property type="entry name" value="4-hydroxybenzoate octaprenyltransferase"/>
    <property type="match status" value="1"/>
</dbReference>
<feature type="transmembrane region" description="Helical" evidence="13">
    <location>
        <begin position="414"/>
        <end position="433"/>
    </location>
</feature>
<dbReference type="Gene3D" id="1.10.357.140">
    <property type="entry name" value="UbiA prenyltransferase"/>
    <property type="match status" value="1"/>
</dbReference>
<dbReference type="GO" id="GO:0055085">
    <property type="term" value="P:transmembrane transport"/>
    <property type="evidence" value="ECO:0007669"/>
    <property type="project" value="InterPro"/>
</dbReference>
<dbReference type="CDD" id="cd06261">
    <property type="entry name" value="TM_PBP2"/>
    <property type="match status" value="1"/>
</dbReference>
<dbReference type="EC" id="2.5.1.39" evidence="12"/>
<feature type="transmembrane region" description="Helical" evidence="13">
    <location>
        <begin position="53"/>
        <end position="76"/>
    </location>
</feature>
<gene>
    <name evidence="15" type="ORF">ENS29_13090</name>
</gene>
<keyword evidence="10 13" id="KW-1133">Transmembrane helix</keyword>
<evidence type="ECO:0000256" key="8">
    <source>
        <dbReference type="ARBA" id="ARBA00022688"/>
    </source>
</evidence>
<evidence type="ECO:0000256" key="4">
    <source>
        <dbReference type="ARBA" id="ARBA00022448"/>
    </source>
</evidence>
<feature type="domain" description="ABC transmembrane type-1" evidence="14">
    <location>
        <begin position="49"/>
        <end position="233"/>
    </location>
</feature>
<dbReference type="PROSITE" id="PS50928">
    <property type="entry name" value="ABC_TM1"/>
    <property type="match status" value="1"/>
</dbReference>
<comment type="similarity">
    <text evidence="3">Belongs to the UbiA prenyltransferase family.</text>
</comment>
<dbReference type="PANTHER" id="PTHR30151:SF0">
    <property type="entry name" value="ABC TRANSPORTER PERMEASE PROTEIN MJ0413-RELATED"/>
    <property type="match status" value="1"/>
</dbReference>
<evidence type="ECO:0000256" key="11">
    <source>
        <dbReference type="ARBA" id="ARBA00023136"/>
    </source>
</evidence>
<accession>A0A7C4VR56</accession>
<dbReference type="GO" id="GO:0006744">
    <property type="term" value="P:ubiquinone biosynthetic process"/>
    <property type="evidence" value="ECO:0007669"/>
    <property type="project" value="UniProtKB-KW"/>
</dbReference>
<dbReference type="EMBL" id="DSUH01000300">
    <property type="protein sequence ID" value="HGU33771.1"/>
    <property type="molecule type" value="Genomic_DNA"/>
</dbReference>
<dbReference type="Gene3D" id="1.20.120.1780">
    <property type="entry name" value="UbiA prenyltransferase"/>
    <property type="match status" value="1"/>
</dbReference>
<evidence type="ECO:0000256" key="13">
    <source>
        <dbReference type="RuleBase" id="RU363032"/>
    </source>
</evidence>
<feature type="transmembrane region" description="Helical" evidence="13">
    <location>
        <begin position="294"/>
        <end position="315"/>
    </location>
</feature>
<protein>
    <recommendedName>
        <fullName evidence="12">4-hydroxybenzoate polyprenyltransferase</fullName>
        <ecNumber evidence="12">2.5.1.39</ecNumber>
    </recommendedName>
</protein>
<dbReference type="GO" id="GO:0008412">
    <property type="term" value="F:4-hydroxybenzoate polyprenyltransferase activity"/>
    <property type="evidence" value="ECO:0007669"/>
    <property type="project" value="UniProtKB-EC"/>
</dbReference>
<feature type="transmembrane region" description="Helical" evidence="13">
    <location>
        <begin position="457"/>
        <end position="478"/>
    </location>
</feature>
<dbReference type="InterPro" id="IPR000515">
    <property type="entry name" value="MetI-like"/>
</dbReference>
<organism evidence="15">
    <name type="scientific">Desulfatirhabdium butyrativorans</name>
    <dbReference type="NCBI Taxonomy" id="340467"/>
    <lineage>
        <taxon>Bacteria</taxon>
        <taxon>Pseudomonadati</taxon>
        <taxon>Thermodesulfobacteriota</taxon>
        <taxon>Desulfobacteria</taxon>
        <taxon>Desulfobacterales</taxon>
        <taxon>Desulfatirhabdiaceae</taxon>
        <taxon>Desulfatirhabdium</taxon>
    </lineage>
</organism>
<dbReference type="Pfam" id="PF01040">
    <property type="entry name" value="UbiA"/>
    <property type="match status" value="1"/>
</dbReference>
<dbReference type="PANTHER" id="PTHR30151">
    <property type="entry name" value="ALKANE SULFONATE ABC TRANSPORTER-RELATED, MEMBRANE SUBUNIT"/>
    <property type="match status" value="1"/>
</dbReference>
<dbReference type="GO" id="GO:0005886">
    <property type="term" value="C:plasma membrane"/>
    <property type="evidence" value="ECO:0007669"/>
    <property type="project" value="UniProtKB-SubCell"/>
</dbReference>
<feature type="transmembrane region" description="Helical" evidence="13">
    <location>
        <begin position="385"/>
        <end position="407"/>
    </location>
</feature>
<keyword evidence="6" id="KW-0997">Cell inner membrane</keyword>
<feature type="transmembrane region" description="Helical" evidence="13">
    <location>
        <begin position="206"/>
        <end position="226"/>
    </location>
</feature>
<evidence type="ECO:0000256" key="2">
    <source>
        <dbReference type="ARBA" id="ARBA00004651"/>
    </source>
</evidence>
<comment type="subcellular location">
    <subcellularLocation>
        <location evidence="2 13">Cell membrane</location>
        <topology evidence="2 13">Multi-pass membrane protein</topology>
    </subcellularLocation>
</comment>
<sequence>MRYVLSLLIVIAGWKALADRLQIAMLPAPEVVAIAFWAALRQIDFWVHVGASGFRACAALAASWLIGFPLGILIGCHPRIDRIASPMVFMTYPIPKIVFLPVVLVLFGLGDLSRVFVITLIVGYQILVSCRDCIVHLPRQYFVSIRSLGGGGWHTFRHVLVPAALPDGFTALRIGVGTAVAVLFFVESFATETGLGFLIMDAWGRFDGTAMFVAIAGMSLLGVSLYETVNLLEHGLCDWKRKEMKETTMPSPVLQSIQIYGRMIKFSHSIFAAPFALSALVLASRTAQIGFSRIFWIVVALVAARSAAMGFNRIVDARFDALNPRTATRELPAGTIRPGAAVAFVVLSALAFLFAAAMLSRLCAWLALPVLAVLFSYSYTKRFTAWSHVYLGFAISLAPLGAWIAATGNFDPRILALSLALLTYIAGFDILYACQDMDFDRNIGLFSLPARLGVRKAFQISSLLHVMTVLCLIALTALFHLGWPYLTSVAVIAVLLVIEHRLVKPDDLTHIDIAFFHINSVISVVLLVGVVLDRM</sequence>
<evidence type="ECO:0000313" key="15">
    <source>
        <dbReference type="EMBL" id="HGU33771.1"/>
    </source>
</evidence>
<comment type="cofactor">
    <cofactor evidence="1">
        <name>Mg(2+)</name>
        <dbReference type="ChEBI" id="CHEBI:18420"/>
    </cofactor>
</comment>
<dbReference type="FunFam" id="1.20.120.1780:FF:000001">
    <property type="entry name" value="4-hydroxybenzoate octaprenyltransferase"/>
    <property type="match status" value="1"/>
</dbReference>
<evidence type="ECO:0000256" key="6">
    <source>
        <dbReference type="ARBA" id="ARBA00022519"/>
    </source>
</evidence>
<dbReference type="InterPro" id="IPR006371">
    <property type="entry name" value="Polyprenyltransferase_UbiA-li"/>
</dbReference>
<dbReference type="InterPro" id="IPR044878">
    <property type="entry name" value="UbiA_sf"/>
</dbReference>
<evidence type="ECO:0000259" key="14">
    <source>
        <dbReference type="PROSITE" id="PS50928"/>
    </source>
</evidence>
<feature type="transmembrane region" description="Helical" evidence="13">
    <location>
        <begin position="97"/>
        <end position="122"/>
    </location>
</feature>
<comment type="caution">
    <text evidence="15">The sequence shown here is derived from an EMBL/GenBank/DDBJ whole genome shotgun (WGS) entry which is preliminary data.</text>
</comment>
<feature type="transmembrane region" description="Helical" evidence="13">
    <location>
        <begin position="514"/>
        <end position="532"/>
    </location>
</feature>